<evidence type="ECO:0000256" key="11">
    <source>
        <dbReference type="ARBA" id="ARBA00060622"/>
    </source>
</evidence>
<dbReference type="EC" id="2.3.1.94" evidence="13"/>
<dbReference type="Pfam" id="PF22953">
    <property type="entry name" value="SpnB_Rossmann"/>
    <property type="match status" value="1"/>
</dbReference>
<dbReference type="Pfam" id="PF00550">
    <property type="entry name" value="PP-binding"/>
    <property type="match status" value="1"/>
</dbReference>
<comment type="caution">
    <text evidence="18">The sequence shown here is derived from an EMBL/GenBank/DDBJ whole genome shotgun (WGS) entry which is preliminary data.</text>
</comment>
<proteinExistence type="predicted"/>
<dbReference type="Pfam" id="PF08990">
    <property type="entry name" value="Docking"/>
    <property type="match status" value="1"/>
</dbReference>
<keyword evidence="5" id="KW-0677">Repeat</keyword>
<dbReference type="InterPro" id="IPR001227">
    <property type="entry name" value="Ac_transferase_dom_sf"/>
</dbReference>
<name>A0A3R9KIJ4_9PSEU</name>
<feature type="region of interest" description="C-terminal hotdog fold" evidence="14">
    <location>
        <begin position="1069"/>
        <end position="1207"/>
    </location>
</feature>
<comment type="function">
    <text evidence="10">Involved in the biosynthesis of antibiotic erythromycin via the biosynthesis of its aglycone precursor, 6-deoxyerythronolide B (6-dEB).</text>
</comment>
<dbReference type="SMART" id="SM01294">
    <property type="entry name" value="PKS_PP_betabranch"/>
    <property type="match status" value="1"/>
</dbReference>
<dbReference type="Pfam" id="PF00698">
    <property type="entry name" value="Acyl_transf_1"/>
    <property type="match status" value="1"/>
</dbReference>
<evidence type="ECO:0000256" key="3">
    <source>
        <dbReference type="ARBA" id="ARBA00022553"/>
    </source>
</evidence>
<evidence type="ECO:0000256" key="5">
    <source>
        <dbReference type="ARBA" id="ARBA00022737"/>
    </source>
</evidence>
<dbReference type="InterPro" id="IPR050091">
    <property type="entry name" value="PKS_NRPS_Biosynth_Enz"/>
</dbReference>
<dbReference type="SMART" id="SM00825">
    <property type="entry name" value="PKS_KS"/>
    <property type="match status" value="1"/>
</dbReference>
<evidence type="ECO:0000256" key="10">
    <source>
        <dbReference type="ARBA" id="ARBA00060158"/>
    </source>
</evidence>
<comment type="catalytic activity">
    <reaction evidence="9">
        <text>6 (S)-methylmalonyl-CoA + propanoyl-CoA + 6 NADPH + 12 H(+) = 6-deoxyerythronolide B + 6 CO2 + 6 NADP(+) + 7 CoA + H2O</text>
        <dbReference type="Rhea" id="RHEA:23068"/>
        <dbReference type="ChEBI" id="CHEBI:15377"/>
        <dbReference type="ChEBI" id="CHEBI:15378"/>
        <dbReference type="ChEBI" id="CHEBI:16089"/>
        <dbReference type="ChEBI" id="CHEBI:16526"/>
        <dbReference type="ChEBI" id="CHEBI:57287"/>
        <dbReference type="ChEBI" id="CHEBI:57327"/>
        <dbReference type="ChEBI" id="CHEBI:57392"/>
        <dbReference type="ChEBI" id="CHEBI:57783"/>
        <dbReference type="ChEBI" id="CHEBI:58349"/>
        <dbReference type="EC" id="2.3.1.94"/>
    </reaction>
</comment>
<dbReference type="PROSITE" id="PS52019">
    <property type="entry name" value="PKS_MFAS_DH"/>
    <property type="match status" value="1"/>
</dbReference>
<dbReference type="Pfam" id="PF16197">
    <property type="entry name" value="KAsynt_C_assoc"/>
    <property type="match status" value="1"/>
</dbReference>
<keyword evidence="8" id="KW-0012">Acyltransferase</keyword>
<dbReference type="InterPro" id="IPR014030">
    <property type="entry name" value="Ketoacyl_synth_N"/>
</dbReference>
<evidence type="ECO:0000256" key="7">
    <source>
        <dbReference type="ARBA" id="ARBA00023268"/>
    </source>
</evidence>
<comment type="cofactor">
    <cofactor evidence="1">
        <name>pantetheine 4'-phosphate</name>
        <dbReference type="ChEBI" id="CHEBI:47942"/>
    </cofactor>
</comment>
<dbReference type="PROSITE" id="PS50075">
    <property type="entry name" value="CARRIER"/>
    <property type="match status" value="1"/>
</dbReference>
<reference evidence="18 19" key="1">
    <citation type="submission" date="2018-12" db="EMBL/GenBank/DDBJ databases">
        <title>Amycolatopsis eburnea sp. nov. actinomycete associate with arbuscular mycorrhiza fungal spore.</title>
        <authorList>
            <person name="Lumyong S."/>
            <person name="Chaiya L."/>
        </authorList>
    </citation>
    <scope>NUCLEOTIDE SEQUENCE [LARGE SCALE GENOMIC DNA]</scope>
    <source>
        <strain evidence="18 19">GLM-1</strain>
    </source>
</reference>
<dbReference type="InterPro" id="IPR049551">
    <property type="entry name" value="PKS_DH_C"/>
</dbReference>
<keyword evidence="3" id="KW-0597">Phosphoprotein</keyword>
<dbReference type="GO" id="GO:0047879">
    <property type="term" value="F:erythronolide synthase activity"/>
    <property type="evidence" value="ECO:0007669"/>
    <property type="project" value="UniProtKB-EC"/>
</dbReference>
<dbReference type="Pfam" id="PF14765">
    <property type="entry name" value="PS-DH"/>
    <property type="match status" value="1"/>
</dbReference>
<dbReference type="GO" id="GO:0004315">
    <property type="term" value="F:3-oxoacyl-[acyl-carrier-protein] synthase activity"/>
    <property type="evidence" value="ECO:0007669"/>
    <property type="project" value="InterPro"/>
</dbReference>
<dbReference type="SMART" id="SM00826">
    <property type="entry name" value="PKS_DH"/>
    <property type="match status" value="1"/>
</dbReference>
<evidence type="ECO:0000256" key="9">
    <source>
        <dbReference type="ARBA" id="ARBA00052442"/>
    </source>
</evidence>
<evidence type="ECO:0000256" key="1">
    <source>
        <dbReference type="ARBA" id="ARBA00001957"/>
    </source>
</evidence>
<dbReference type="InterPro" id="IPR006162">
    <property type="entry name" value="Ppantetheine_attach_site"/>
</dbReference>
<evidence type="ECO:0000256" key="14">
    <source>
        <dbReference type="PROSITE-ProRule" id="PRU01363"/>
    </source>
</evidence>
<dbReference type="FunFam" id="3.40.47.10:FF:000019">
    <property type="entry name" value="Polyketide synthase type I"/>
    <property type="match status" value="1"/>
</dbReference>
<dbReference type="InterPro" id="IPR020841">
    <property type="entry name" value="PKS_Beta-ketoAc_synthase_dom"/>
</dbReference>
<dbReference type="OrthoDB" id="9778690at2"/>
<dbReference type="SUPFAM" id="SSF47336">
    <property type="entry name" value="ACP-like"/>
    <property type="match status" value="1"/>
</dbReference>
<dbReference type="SUPFAM" id="SSF55048">
    <property type="entry name" value="Probable ACP-binding domain of malonyl-CoA ACP transacylase"/>
    <property type="match status" value="1"/>
</dbReference>
<feature type="active site" description="Proton donor; for dehydratase activity" evidence="14">
    <location>
        <position position="1130"/>
    </location>
</feature>
<dbReference type="InterPro" id="IPR020806">
    <property type="entry name" value="PKS_PP-bd"/>
</dbReference>
<evidence type="ECO:0000256" key="13">
    <source>
        <dbReference type="ARBA" id="ARBA00066981"/>
    </source>
</evidence>
<keyword evidence="6" id="KW-0045">Antibiotic biosynthesis</keyword>
<dbReference type="FunFam" id="3.40.366.10:FF:000002">
    <property type="entry name" value="Probable polyketide synthase 2"/>
    <property type="match status" value="1"/>
</dbReference>
<gene>
    <name evidence="18" type="ORF">EIY87_30580</name>
</gene>
<dbReference type="PANTHER" id="PTHR43775:SF51">
    <property type="entry name" value="INACTIVE PHENOLPHTHIOCEROL SYNTHESIS POLYKETIDE SYNTHASE TYPE I PKS1-RELATED"/>
    <property type="match status" value="1"/>
</dbReference>
<feature type="domain" description="Ketosynthase family 3 (KS3)" evidence="16">
    <location>
        <begin position="34"/>
        <end position="459"/>
    </location>
</feature>
<dbReference type="InterPro" id="IPR036736">
    <property type="entry name" value="ACP-like_sf"/>
</dbReference>
<dbReference type="InterPro" id="IPR018201">
    <property type="entry name" value="Ketoacyl_synth_AS"/>
</dbReference>
<dbReference type="Pfam" id="PF21089">
    <property type="entry name" value="PKS_DH_N"/>
    <property type="match status" value="1"/>
</dbReference>
<dbReference type="InterPro" id="IPR015083">
    <property type="entry name" value="NorB/c/GfsB-D-like_docking"/>
</dbReference>
<dbReference type="Proteomes" id="UP000267081">
    <property type="component" value="Unassembled WGS sequence"/>
</dbReference>
<dbReference type="Gene3D" id="3.30.70.3290">
    <property type="match status" value="1"/>
</dbReference>
<evidence type="ECO:0000259" key="17">
    <source>
        <dbReference type="PROSITE" id="PS52019"/>
    </source>
</evidence>
<dbReference type="PROSITE" id="PS00606">
    <property type="entry name" value="KS3_1"/>
    <property type="match status" value="1"/>
</dbReference>
<dbReference type="Gene3D" id="3.40.47.10">
    <property type="match status" value="1"/>
</dbReference>
<comment type="subunit">
    <text evidence="12">Homodimer. Erythronolide synthase is composed of EryAI, EryAII and EryAIII multimodular (2 modules) polypeptides each coding for a functional synthase subunit which participates in 2 of the six FAS-like elongation steps required for formation of the polyketide. Module 1, 2, 3, 4, 5, and 6 participating in biosynthesis steps 1, 2, 3, 4, 5, and 6, respectively.</text>
</comment>
<dbReference type="SUPFAM" id="SSF53901">
    <property type="entry name" value="Thiolase-like"/>
    <property type="match status" value="1"/>
</dbReference>
<dbReference type="GO" id="GO:0031177">
    <property type="term" value="F:phosphopantetheine binding"/>
    <property type="evidence" value="ECO:0007669"/>
    <property type="project" value="InterPro"/>
</dbReference>
<dbReference type="InterPro" id="IPR057326">
    <property type="entry name" value="KR_dom"/>
</dbReference>
<dbReference type="InterPro" id="IPR049552">
    <property type="entry name" value="PKS_DH_N"/>
</dbReference>
<dbReference type="Pfam" id="PF08659">
    <property type="entry name" value="KR"/>
    <property type="match status" value="1"/>
</dbReference>
<dbReference type="SMART" id="SM00827">
    <property type="entry name" value="PKS_AT"/>
    <property type="match status" value="1"/>
</dbReference>
<dbReference type="SUPFAM" id="SSF52151">
    <property type="entry name" value="FabD/lysophospholipase-like"/>
    <property type="match status" value="1"/>
</dbReference>
<protein>
    <recommendedName>
        <fullName evidence="13">6-deoxyerythronolide-B synthase</fullName>
        <ecNumber evidence="13">2.3.1.94</ecNumber>
    </recommendedName>
</protein>
<dbReference type="InterPro" id="IPR055123">
    <property type="entry name" value="SpnB-like_Rossmann"/>
</dbReference>
<dbReference type="InterPro" id="IPR042104">
    <property type="entry name" value="PKS_dehydratase_sf"/>
</dbReference>
<dbReference type="InterPro" id="IPR016035">
    <property type="entry name" value="Acyl_Trfase/lysoPLipase"/>
</dbReference>
<dbReference type="InterPro" id="IPR016039">
    <property type="entry name" value="Thiolase-like"/>
</dbReference>
<keyword evidence="2" id="KW-0596">Phosphopantetheine</keyword>
<dbReference type="InterPro" id="IPR049900">
    <property type="entry name" value="PKS_mFAS_DH"/>
</dbReference>
<dbReference type="EMBL" id="RSEC01000058">
    <property type="protein sequence ID" value="RSD14002.1"/>
    <property type="molecule type" value="Genomic_DNA"/>
</dbReference>
<dbReference type="GO" id="GO:0004312">
    <property type="term" value="F:fatty acid synthase activity"/>
    <property type="evidence" value="ECO:0007669"/>
    <property type="project" value="TreeGrafter"/>
</dbReference>
<dbReference type="CDD" id="cd08956">
    <property type="entry name" value="KR_3_FAS_SDR_x"/>
    <property type="match status" value="1"/>
</dbReference>
<dbReference type="Pfam" id="PF02801">
    <property type="entry name" value="Ketoacyl-synt_C"/>
    <property type="match status" value="1"/>
</dbReference>
<dbReference type="SMART" id="SM00822">
    <property type="entry name" value="PKS_KR"/>
    <property type="match status" value="1"/>
</dbReference>
<dbReference type="InterPro" id="IPR016036">
    <property type="entry name" value="Malonyl_transacylase_ACP-bd"/>
</dbReference>
<dbReference type="Gene3D" id="1.10.1200.10">
    <property type="entry name" value="ACP-like"/>
    <property type="match status" value="1"/>
</dbReference>
<dbReference type="InterPro" id="IPR014043">
    <property type="entry name" value="Acyl_transferase_dom"/>
</dbReference>
<dbReference type="Gene3D" id="3.10.129.110">
    <property type="entry name" value="Polyketide synthase dehydratase"/>
    <property type="match status" value="1"/>
</dbReference>
<keyword evidence="19" id="KW-1185">Reference proteome</keyword>
<dbReference type="InterPro" id="IPR032821">
    <property type="entry name" value="PKS_assoc"/>
</dbReference>
<organism evidence="18 19">
    <name type="scientific">Amycolatopsis eburnea</name>
    <dbReference type="NCBI Taxonomy" id="2267691"/>
    <lineage>
        <taxon>Bacteria</taxon>
        <taxon>Bacillati</taxon>
        <taxon>Actinomycetota</taxon>
        <taxon>Actinomycetes</taxon>
        <taxon>Pseudonocardiales</taxon>
        <taxon>Pseudonocardiaceae</taxon>
        <taxon>Amycolatopsis</taxon>
    </lineage>
</organism>
<accession>A0A3R9KIJ4</accession>
<dbReference type="InterPro" id="IPR036291">
    <property type="entry name" value="NAD(P)-bd_dom_sf"/>
</dbReference>
<dbReference type="InterPro" id="IPR014031">
    <property type="entry name" value="Ketoacyl_synth_C"/>
</dbReference>
<feature type="domain" description="Carrier" evidence="15">
    <location>
        <begin position="1611"/>
        <end position="1686"/>
    </location>
</feature>
<dbReference type="InterPro" id="IPR020807">
    <property type="entry name" value="PKS_DH"/>
</dbReference>
<keyword evidence="4" id="KW-0808">Transferase</keyword>
<dbReference type="Pfam" id="PF00109">
    <property type="entry name" value="ketoacyl-synt"/>
    <property type="match status" value="1"/>
</dbReference>
<dbReference type="RefSeq" id="WP_125313277.1">
    <property type="nucleotide sequence ID" value="NZ_RSEC01000058.1"/>
</dbReference>
<evidence type="ECO:0000313" key="18">
    <source>
        <dbReference type="EMBL" id="RSD14002.1"/>
    </source>
</evidence>
<dbReference type="GO" id="GO:0033068">
    <property type="term" value="P:macrolide biosynthetic process"/>
    <property type="evidence" value="ECO:0007669"/>
    <property type="project" value="UniProtKB-ARBA"/>
</dbReference>
<feature type="domain" description="PKS/mFAS DH" evidence="17">
    <location>
        <begin position="933"/>
        <end position="1207"/>
    </location>
</feature>
<dbReference type="CDD" id="cd00833">
    <property type="entry name" value="PKS"/>
    <property type="match status" value="1"/>
</dbReference>
<evidence type="ECO:0000259" key="16">
    <source>
        <dbReference type="PROSITE" id="PS52004"/>
    </source>
</evidence>
<dbReference type="SMART" id="SM00823">
    <property type="entry name" value="PKS_PP"/>
    <property type="match status" value="1"/>
</dbReference>
<dbReference type="PANTHER" id="PTHR43775">
    <property type="entry name" value="FATTY ACID SYNTHASE"/>
    <property type="match status" value="1"/>
</dbReference>
<evidence type="ECO:0000256" key="8">
    <source>
        <dbReference type="ARBA" id="ARBA00023315"/>
    </source>
</evidence>
<dbReference type="Gene3D" id="3.40.50.720">
    <property type="entry name" value="NAD(P)-binding Rossmann-like Domain"/>
    <property type="match status" value="1"/>
</dbReference>
<dbReference type="GO" id="GO:0006633">
    <property type="term" value="P:fatty acid biosynthetic process"/>
    <property type="evidence" value="ECO:0007669"/>
    <property type="project" value="InterPro"/>
</dbReference>
<dbReference type="PROSITE" id="PS00012">
    <property type="entry name" value="PHOSPHOPANTETHEINE"/>
    <property type="match status" value="1"/>
</dbReference>
<evidence type="ECO:0000313" key="19">
    <source>
        <dbReference type="Proteomes" id="UP000267081"/>
    </source>
</evidence>
<dbReference type="PROSITE" id="PS52004">
    <property type="entry name" value="KS3_2"/>
    <property type="match status" value="1"/>
</dbReference>
<evidence type="ECO:0000256" key="4">
    <source>
        <dbReference type="ARBA" id="ARBA00022679"/>
    </source>
</evidence>
<comment type="pathway">
    <text evidence="11">Antibiotic biosynthesis; erythromycin biosynthesis.</text>
</comment>
<sequence>MDTPEEKLREYLRWATTDLRDTRKRLADLEDRAHEPIAVVGTGCRYPGGVRSAADLWRLVHEGGDAVGEFPAERGWDVEALYDPDPDSQGTTYARGGGFYRDAGKFDAGFFSISPREALAMDPQQRLLLEVGWEAFESAGIDPASARGEQAGVFVGGGFSDYGGAMQSAPEGVEGHLVTGKAGSVLSGRIAYTLGLEGPAVTVDTACSSSLVALHLAVQALRRGECTMALAGGVTVMSTPAVLIEFSRQRGVAPDGRCKAFAGAADGMGLAEGAGVVLLERLSDAVAKGRTVLAVIRGSAINQDGASNGLSAPSAPAQRRVIRRALADARLTPAEIDVVEAHGTGTELGDPIEASALLATYGQSRSGAPLWLGSVKSNIGHAQAASGVAGVIKMVEALRHGVLPKTLHVDEPSPHIDWASGEVELLTEAREWPASDRPRRAAVSSFGVSGTNAHVILEEYPNVALGASDAPNATLGASNAPNATLGRLGPGVMPWVLSAKTGSALRARAAQLSGIEGDPADVGFSLATTRTVLEHRAVVLGDGEELRRGLAALAAGEPDPAVIEGTPSGGGGVVFVFPGQGSQWAGMGQELLDTEPVFAARMAECADALASHVDWKLFDVLSDEAALQRVDVVQPALWAVMVSLAAVWRAHGVEPAAVLGHSQGEIAAACVAGALSLEDAAMVVAVRSRELLRLAGGGGMVSVAQPVAAVTARIEGTGLAIAAANGANSVVVSGPADALERLLAGCAADGVRARRIPVDYASHSEQVEAIEERLLEVLAPVRPRAGELPFYSTVTGRPADPTQLDAGYWYCNLRQTVEFEQATRKLLADGHGVFVECSPHPVLATAVQETAEDAGREVVAVGTLRRDDGGRPRLLRSIAEAFVRGVPADWATAFEGAYTVPLPTYPFDGDHYWLPAGAAVADLGSAGLAAAGHPLLGAAVELPDDGGFLFTGRLSARSHPWLTEHAVHGTVLLVGTAFVELALHAAAEAGCAEVEELALEAPLVLPSDGAVLLRLTVGAAGDDGRRPLALHSRPEDDLLGEWTRHAAGFAAPGDVVPTAGLALWPPADAEPVPLDDVYGRAAERGFEYGPVFQGLKAVWRRGDEVFAEVALPREHHGEAARFGVHPALLDAALHAVALGSLNTEGTGRLPFSWAGVRLHAAGATALRVRLTPSGTETLTVEVADEAGSPVAVIDALTSRPVLPGQVRAARRSGPLFRVDWVPGAPGSPVDAEFVPVPGGDVREVLGAVLARLQSDVDSDRRLVFVTSGATTGDPVAAAVWGLVRSAQAEHPDRFALLDLEHPDDPVPAGLPADENQFAVRSGQILVPRLAPVPAEPAAPPAFDGSVLITGGTGTLGRLVAGHLARNGTKRLVLVSRRGYAAPGAADVVSGLTALGAEVTVVACDVADRVRLAEVLGDIPDLAAVVHTAGALDDGVVETLTPDRIDAVLRAKVDAARHLHELVPDAHLVLFSSAAGTFGTPGQGNYAAANAYLDALARHRHSHGLPGQSLAWGLWADTSELTGTLGSSGLDRLRRTGSRAFTAEDGLAAFDLALASGEPVVVPVQLDLRVRGDQAVPPLLRGLVRAPLRRTAAVDTSVRGQLSGLAPEERDRVLLTLVRAQAAAVLGHAGPGAVEPGRGFLDLGFDSLTAVELRNRLQAATGLRLPATLVFDHPTATALARFLAERLGTDAGPALAPALAELGRLETVLAPFTGEAREAITVRLKELLARWSTDPGAGPAADIDAATDDELFGVLDELRTP</sequence>
<evidence type="ECO:0000259" key="15">
    <source>
        <dbReference type="PROSITE" id="PS50075"/>
    </source>
</evidence>
<dbReference type="Gene3D" id="3.40.366.10">
    <property type="entry name" value="Malonyl-Coenzyme A Acyl Carrier Protein, domain 2"/>
    <property type="match status" value="1"/>
</dbReference>
<dbReference type="InterPro" id="IPR013968">
    <property type="entry name" value="PKS_KR"/>
</dbReference>
<evidence type="ECO:0000256" key="2">
    <source>
        <dbReference type="ARBA" id="ARBA00022450"/>
    </source>
</evidence>
<keyword evidence="7" id="KW-0511">Multifunctional enzyme</keyword>
<feature type="active site" description="Proton acceptor; for dehydratase activity" evidence="14">
    <location>
        <position position="965"/>
    </location>
</feature>
<dbReference type="SUPFAM" id="SSF51735">
    <property type="entry name" value="NAD(P)-binding Rossmann-fold domains"/>
    <property type="match status" value="2"/>
</dbReference>
<feature type="region of interest" description="N-terminal hotdog fold" evidence="14">
    <location>
        <begin position="933"/>
        <end position="1057"/>
    </location>
</feature>
<evidence type="ECO:0000256" key="6">
    <source>
        <dbReference type="ARBA" id="ARBA00023194"/>
    </source>
</evidence>
<evidence type="ECO:0000256" key="12">
    <source>
        <dbReference type="ARBA" id="ARBA00063272"/>
    </source>
</evidence>
<dbReference type="FunFam" id="1.10.1200.10:FF:000007">
    <property type="entry name" value="Probable polyketide synthase pks17"/>
    <property type="match status" value="1"/>
</dbReference>
<dbReference type="InterPro" id="IPR009081">
    <property type="entry name" value="PP-bd_ACP"/>
</dbReference>